<comment type="caution">
    <text evidence="1">The sequence shown here is derived from an EMBL/GenBank/DDBJ whole genome shotgun (WGS) entry which is preliminary data.</text>
</comment>
<reference evidence="1" key="1">
    <citation type="submission" date="2021-01" db="EMBL/GenBank/DDBJ databases">
        <authorList>
            <consortium name="Genoscope - CEA"/>
            <person name="William W."/>
        </authorList>
    </citation>
    <scope>NUCLEOTIDE SEQUENCE</scope>
</reference>
<dbReference type="AlphaFoldDB" id="A0A8S1L620"/>
<dbReference type="Proteomes" id="UP000688137">
    <property type="component" value="Unassembled WGS sequence"/>
</dbReference>
<sequence>MKNLIKANTHKNEIAQNDKVLRDIELYEKIFLSNKYENKRQQSLSIRRLLPKIQYSQHQQSTINSQQKFNTQFDQDTSYSNQYYQDIRKKHIHFSLIDCSKFLKSQNSTHYFQTKKQLSPLKQKIVIVNHQGRPQTYFIR</sequence>
<keyword evidence="2" id="KW-1185">Reference proteome</keyword>
<protein>
    <submittedName>
        <fullName evidence="1">Uncharacterized protein</fullName>
    </submittedName>
</protein>
<gene>
    <name evidence="1" type="ORF">PPRIM_AZ9-3.1.T0310090</name>
</gene>
<dbReference type="OMA" id="NIQYSQH"/>
<name>A0A8S1L620_PARPR</name>
<proteinExistence type="predicted"/>
<accession>A0A8S1L620</accession>
<organism evidence="1 2">
    <name type="scientific">Paramecium primaurelia</name>
    <dbReference type="NCBI Taxonomy" id="5886"/>
    <lineage>
        <taxon>Eukaryota</taxon>
        <taxon>Sar</taxon>
        <taxon>Alveolata</taxon>
        <taxon>Ciliophora</taxon>
        <taxon>Intramacronucleata</taxon>
        <taxon>Oligohymenophorea</taxon>
        <taxon>Peniculida</taxon>
        <taxon>Parameciidae</taxon>
        <taxon>Paramecium</taxon>
    </lineage>
</organism>
<dbReference type="EMBL" id="CAJJDM010000030">
    <property type="protein sequence ID" value="CAD8061003.1"/>
    <property type="molecule type" value="Genomic_DNA"/>
</dbReference>
<evidence type="ECO:0000313" key="1">
    <source>
        <dbReference type="EMBL" id="CAD8061003.1"/>
    </source>
</evidence>
<evidence type="ECO:0000313" key="2">
    <source>
        <dbReference type="Proteomes" id="UP000688137"/>
    </source>
</evidence>